<dbReference type="Proteomes" id="UP000129376">
    <property type="component" value="Segment"/>
</dbReference>
<feature type="compositionally biased region" description="Pro residues" evidence="1">
    <location>
        <begin position="35"/>
        <end position="47"/>
    </location>
</feature>
<dbReference type="GeneID" id="3431413"/>
<keyword evidence="3" id="KW-1185">Reference proteome</keyword>
<evidence type="ECO:0000313" key="3">
    <source>
        <dbReference type="Proteomes" id="UP000129376"/>
    </source>
</evidence>
<dbReference type="KEGG" id="vg:3431413"/>
<feature type="region of interest" description="Disordered" evidence="1">
    <location>
        <begin position="23"/>
        <end position="82"/>
    </location>
</feature>
<dbReference type="RefSeq" id="YP_249602.1">
    <property type="nucleotide sequence ID" value="NC_007150.1"/>
</dbReference>
<accession>Q4QW00</accession>
<gene>
    <name evidence="2" type="primary">E4</name>
</gene>
<organism evidence="2 3">
    <name type="scientific">Procyon lotor papillomavirus 1</name>
    <dbReference type="NCBI Taxonomy" id="312349"/>
    <lineage>
        <taxon>Viruses</taxon>
        <taxon>Monodnaviria</taxon>
        <taxon>Shotokuvirae</taxon>
        <taxon>Cossaviricota</taxon>
        <taxon>Papovaviricetes</taxon>
        <taxon>Zurhausenvirales</taxon>
        <taxon>Papillomaviridae</taxon>
        <taxon>Firstpapillomavirinae</taxon>
        <taxon>Lambdapapillomavirus</taxon>
        <taxon>Lambdapapillomavirus 4</taxon>
    </lineage>
</organism>
<name>Q4QW00_9PAPI</name>
<reference evidence="2 3" key="1">
    <citation type="journal article" date="2005" name="J. Gen. Virol.">
        <title>Isolation and cloning of the raccoon (Procyon lotor) papillomavirus type 1 by using degenerate papillomavirus-specific primers.</title>
        <authorList>
            <person name="Rector A."/>
            <person name="Van Doorslaer K."/>
            <person name="Bertelsen M."/>
            <person name="Barker I.K."/>
            <person name="Olberg R.A."/>
            <person name="Lemey P."/>
            <person name="Sundberg J.P."/>
            <person name="Van Ranst M."/>
        </authorList>
    </citation>
    <scope>NUCLEOTIDE SEQUENCE [LARGE SCALE GENOMIC DNA]</scope>
    <source>
        <strain evidence="2">Z146-02</strain>
    </source>
</reference>
<protein>
    <submittedName>
        <fullName evidence="2">E4</fullName>
    </submittedName>
</protein>
<dbReference type="EMBL" id="AY763115">
    <property type="protein sequence ID" value="AAW88325.1"/>
    <property type="molecule type" value="Genomic_DNA"/>
</dbReference>
<proteinExistence type="predicted"/>
<sequence length="117" mass="13541">MRPRDMAHLASMRCYMNLRNLFPPAPRPDLLGPPVTAPPWAPNPELAPPGKRSPIDDADDESPASRSRPPSRREESKHRPQGWWLQLQKKWGEVIDRWEEDLEQDLKGLFSRPETLQ</sequence>
<evidence type="ECO:0000313" key="2">
    <source>
        <dbReference type="EMBL" id="AAW88325.1"/>
    </source>
</evidence>
<evidence type="ECO:0000256" key="1">
    <source>
        <dbReference type="SAM" id="MobiDB-lite"/>
    </source>
</evidence>